<dbReference type="Gene3D" id="3.40.50.150">
    <property type="entry name" value="Vaccinia Virus protein VP39"/>
    <property type="match status" value="1"/>
</dbReference>
<feature type="domain" description="O-methyltransferase C-terminal" evidence="4">
    <location>
        <begin position="229"/>
        <end position="373"/>
    </location>
</feature>
<dbReference type="PANTHER" id="PTHR43712">
    <property type="entry name" value="PUTATIVE (AFU_ORTHOLOGUE AFUA_4G14580)-RELATED"/>
    <property type="match status" value="1"/>
</dbReference>
<dbReference type="GO" id="GO:0032259">
    <property type="term" value="P:methylation"/>
    <property type="evidence" value="ECO:0007669"/>
    <property type="project" value="UniProtKB-KW"/>
</dbReference>
<dbReference type="InterPro" id="IPR036390">
    <property type="entry name" value="WH_DNA-bd_sf"/>
</dbReference>
<organism evidence="6 7">
    <name type="scientific">Aspergillus candidus</name>
    <dbReference type="NCBI Taxonomy" id="41067"/>
    <lineage>
        <taxon>Eukaryota</taxon>
        <taxon>Fungi</taxon>
        <taxon>Dikarya</taxon>
        <taxon>Ascomycota</taxon>
        <taxon>Pezizomycotina</taxon>
        <taxon>Eurotiomycetes</taxon>
        <taxon>Eurotiomycetidae</taxon>
        <taxon>Eurotiales</taxon>
        <taxon>Aspergillaceae</taxon>
        <taxon>Aspergillus</taxon>
        <taxon>Aspergillus subgen. Circumdati</taxon>
    </lineage>
</organism>
<keyword evidence="7" id="KW-1185">Reference proteome</keyword>
<dbReference type="GO" id="GO:0044550">
    <property type="term" value="P:secondary metabolite biosynthetic process"/>
    <property type="evidence" value="ECO:0007669"/>
    <property type="project" value="UniProtKB-ARBA"/>
</dbReference>
<dbReference type="SUPFAM" id="SSF46785">
    <property type="entry name" value="Winged helix' DNA-binding domain"/>
    <property type="match status" value="1"/>
</dbReference>
<dbReference type="InterPro" id="IPR001077">
    <property type="entry name" value="COMT_C"/>
</dbReference>
<sequence>MTIQKPSNLSSLTTRAVASIGEYEKAHTETARQDALANATRLVRALEKPADAVYKLFASPSVPMAVKIAHDMGIFALLSHTTSFVTCEDLATEKDADVQLVERIMRVLVCNGFARELNVGQYAPTDLSQQMTERLTIGAMDSLFIDFLPIIHKTPEYFQKTGYKTPGDPTNSPFQYAYNTTGSCWDWMAQHPDALGRFNTFMEGGRGQIAHWAQWFPVQTQLLDGAVADRPLLVDVGGGRGHDILGFKERFPSTSGRLVLEDLPSVIDDIRSLDGGIRSVKHDFFKPQSVQGARAYYFKHIMHDWSDEHCRTILKHITAAMEKGYSKVLIEDYIVPNLNAGPKETLIDMVVMVWCTGVERTRRRWTELLQSVGLVVTNFWLPEGHTKGIIEAELLDTPNTPKQAVEA</sequence>
<dbReference type="PANTHER" id="PTHR43712:SF1">
    <property type="entry name" value="HYPOTHETICAL O-METHYLTRANSFERASE (EUROFUNG)-RELATED"/>
    <property type="match status" value="1"/>
</dbReference>
<dbReference type="RefSeq" id="XP_024667283.1">
    <property type="nucleotide sequence ID" value="XM_024817060.1"/>
</dbReference>
<dbReference type="GO" id="GO:0008171">
    <property type="term" value="F:O-methyltransferase activity"/>
    <property type="evidence" value="ECO:0007669"/>
    <property type="project" value="InterPro"/>
</dbReference>
<proteinExistence type="predicted"/>
<dbReference type="InterPro" id="IPR012967">
    <property type="entry name" value="COMT_dimerisation"/>
</dbReference>
<evidence type="ECO:0000313" key="7">
    <source>
        <dbReference type="Proteomes" id="UP000234585"/>
    </source>
</evidence>
<dbReference type="Proteomes" id="UP000234585">
    <property type="component" value="Unassembled WGS sequence"/>
</dbReference>
<keyword evidence="2 6" id="KW-0808">Transferase</keyword>
<keyword evidence="1 6" id="KW-0489">Methyltransferase</keyword>
<dbReference type="OrthoDB" id="1535081at2759"/>
<accession>A0A2I2EY39</accession>
<evidence type="ECO:0000256" key="1">
    <source>
        <dbReference type="ARBA" id="ARBA00022603"/>
    </source>
</evidence>
<dbReference type="PROSITE" id="PS51683">
    <property type="entry name" value="SAM_OMT_II"/>
    <property type="match status" value="1"/>
</dbReference>
<evidence type="ECO:0000259" key="4">
    <source>
        <dbReference type="Pfam" id="PF00891"/>
    </source>
</evidence>
<evidence type="ECO:0000313" key="6">
    <source>
        <dbReference type="EMBL" id="PLB33271.1"/>
    </source>
</evidence>
<dbReference type="EMBL" id="KZ559216">
    <property type="protein sequence ID" value="PLB33271.1"/>
    <property type="molecule type" value="Genomic_DNA"/>
</dbReference>
<reference evidence="6 7" key="1">
    <citation type="submission" date="2017-12" db="EMBL/GenBank/DDBJ databases">
        <authorList>
            <consortium name="DOE Joint Genome Institute"/>
            <person name="Haridas S."/>
            <person name="Kjaerbolling I."/>
            <person name="Vesth T.C."/>
            <person name="Frisvad J.C."/>
            <person name="Nybo J.L."/>
            <person name="Theobald S."/>
            <person name="Kuo A."/>
            <person name="Bowyer P."/>
            <person name="Matsuda Y."/>
            <person name="Mondo S."/>
            <person name="Lyhne E.K."/>
            <person name="Kogle M.E."/>
            <person name="Clum A."/>
            <person name="Lipzen A."/>
            <person name="Salamov A."/>
            <person name="Ngan C.Y."/>
            <person name="Daum C."/>
            <person name="Chiniquy J."/>
            <person name="Barry K."/>
            <person name="LaButti K."/>
            <person name="Simmons B.A."/>
            <person name="Magnuson J.K."/>
            <person name="Mortensen U.H."/>
            <person name="Larsen T.O."/>
            <person name="Grigoriev I.V."/>
            <person name="Baker S.E."/>
            <person name="Andersen M.R."/>
            <person name="Nordberg H.P."/>
            <person name="Cantor M.N."/>
            <person name="Hua S.X."/>
        </authorList>
    </citation>
    <scope>NUCLEOTIDE SEQUENCE [LARGE SCALE GENOMIC DNA]</scope>
    <source>
        <strain evidence="6 7">CBS 102.13</strain>
    </source>
</reference>
<dbReference type="InterPro" id="IPR036388">
    <property type="entry name" value="WH-like_DNA-bd_sf"/>
</dbReference>
<feature type="domain" description="O-methyltransferase dimerisation" evidence="5">
    <location>
        <begin position="60"/>
        <end position="132"/>
    </location>
</feature>
<dbReference type="SUPFAM" id="SSF53335">
    <property type="entry name" value="S-adenosyl-L-methionine-dependent methyltransferases"/>
    <property type="match status" value="1"/>
</dbReference>
<dbReference type="InterPro" id="IPR016461">
    <property type="entry name" value="COMT-like"/>
</dbReference>
<evidence type="ECO:0000259" key="5">
    <source>
        <dbReference type="Pfam" id="PF08100"/>
    </source>
</evidence>
<evidence type="ECO:0000256" key="2">
    <source>
        <dbReference type="ARBA" id="ARBA00022679"/>
    </source>
</evidence>
<dbReference type="GO" id="GO:0046983">
    <property type="term" value="F:protein dimerization activity"/>
    <property type="evidence" value="ECO:0007669"/>
    <property type="project" value="InterPro"/>
</dbReference>
<gene>
    <name evidence="6" type="ORF">BDW47DRAFT_130098</name>
</gene>
<name>A0A2I2EY39_ASPCN</name>
<keyword evidence="3" id="KW-0949">S-adenosyl-L-methionine</keyword>
<dbReference type="Pfam" id="PF00891">
    <property type="entry name" value="Methyltransf_2"/>
    <property type="match status" value="1"/>
</dbReference>
<dbReference type="GeneID" id="36524220"/>
<protein>
    <submittedName>
        <fullName evidence="6">S-adenosyl-L-methionine-dependent methyltransferase</fullName>
    </submittedName>
</protein>
<evidence type="ECO:0000256" key="3">
    <source>
        <dbReference type="ARBA" id="ARBA00022691"/>
    </source>
</evidence>
<dbReference type="InterPro" id="IPR029063">
    <property type="entry name" value="SAM-dependent_MTases_sf"/>
</dbReference>
<dbReference type="AlphaFoldDB" id="A0A2I2EY39"/>
<dbReference type="Gene3D" id="1.10.10.10">
    <property type="entry name" value="Winged helix-like DNA-binding domain superfamily/Winged helix DNA-binding domain"/>
    <property type="match status" value="1"/>
</dbReference>
<dbReference type="Pfam" id="PF08100">
    <property type="entry name" value="Dimerisation"/>
    <property type="match status" value="1"/>
</dbReference>